<comment type="caution">
    <text evidence="3">The sequence shown here is derived from an EMBL/GenBank/DDBJ whole genome shotgun (WGS) entry which is preliminary data.</text>
</comment>
<evidence type="ECO:0000313" key="4">
    <source>
        <dbReference type="Proteomes" id="UP000813824"/>
    </source>
</evidence>
<evidence type="ECO:0000259" key="2">
    <source>
        <dbReference type="PROSITE" id="PS51532"/>
    </source>
</evidence>
<name>A0A8K0V0Z2_9AGAR</name>
<accession>A0A8K0V0Z2</accession>
<dbReference type="InterPro" id="IPR010400">
    <property type="entry name" value="PITH_dom"/>
</dbReference>
<dbReference type="Pfam" id="PF06201">
    <property type="entry name" value="PITH"/>
    <property type="match status" value="1"/>
</dbReference>
<dbReference type="PANTHER" id="PTHR12175">
    <property type="entry name" value="AD039 HT014 THIOREDOXIN FAMILY TRP26"/>
    <property type="match status" value="1"/>
</dbReference>
<dbReference type="InterPro" id="IPR045099">
    <property type="entry name" value="PITH1-like"/>
</dbReference>
<dbReference type="InterPro" id="IPR037047">
    <property type="entry name" value="PITH_dom_sf"/>
</dbReference>
<dbReference type="PANTHER" id="PTHR12175:SF5">
    <property type="entry name" value="OS03G0795500 PROTEIN"/>
    <property type="match status" value="1"/>
</dbReference>
<dbReference type="OrthoDB" id="10263751at2759"/>
<gene>
    <name evidence="3" type="ORF">BXZ70DRAFT_1003604</name>
</gene>
<keyword evidence="4" id="KW-1185">Reference proteome</keyword>
<dbReference type="PROSITE" id="PS51532">
    <property type="entry name" value="PITH"/>
    <property type="match status" value="1"/>
</dbReference>
<proteinExistence type="inferred from homology"/>
<dbReference type="AlphaFoldDB" id="A0A8K0V0Z2"/>
<feature type="domain" description="PITH" evidence="2">
    <location>
        <begin position="1"/>
        <end position="180"/>
    </location>
</feature>
<dbReference type="Gene3D" id="2.60.120.470">
    <property type="entry name" value="PITH domain"/>
    <property type="match status" value="1"/>
</dbReference>
<dbReference type="SUPFAM" id="SSF49785">
    <property type="entry name" value="Galactose-binding domain-like"/>
    <property type="match status" value="1"/>
</dbReference>
<evidence type="ECO:0000313" key="3">
    <source>
        <dbReference type="EMBL" id="KAH8108210.1"/>
    </source>
</evidence>
<dbReference type="EMBL" id="JAEVFJ010000001">
    <property type="protein sequence ID" value="KAH8108210.1"/>
    <property type="molecule type" value="Genomic_DNA"/>
</dbReference>
<reference evidence="3" key="1">
    <citation type="journal article" date="2021" name="New Phytol.">
        <title>Evolutionary innovations through gain and loss of genes in the ectomycorrhizal Boletales.</title>
        <authorList>
            <person name="Wu G."/>
            <person name="Miyauchi S."/>
            <person name="Morin E."/>
            <person name="Kuo A."/>
            <person name="Drula E."/>
            <person name="Varga T."/>
            <person name="Kohler A."/>
            <person name="Feng B."/>
            <person name="Cao Y."/>
            <person name="Lipzen A."/>
            <person name="Daum C."/>
            <person name="Hundley H."/>
            <person name="Pangilinan J."/>
            <person name="Johnson J."/>
            <person name="Barry K."/>
            <person name="LaButti K."/>
            <person name="Ng V."/>
            <person name="Ahrendt S."/>
            <person name="Min B."/>
            <person name="Choi I.G."/>
            <person name="Park H."/>
            <person name="Plett J.M."/>
            <person name="Magnuson J."/>
            <person name="Spatafora J.W."/>
            <person name="Nagy L.G."/>
            <person name="Henrissat B."/>
            <person name="Grigoriev I.V."/>
            <person name="Yang Z.L."/>
            <person name="Xu J."/>
            <person name="Martin F.M."/>
        </authorList>
    </citation>
    <scope>NUCLEOTIDE SEQUENCE</scope>
    <source>
        <strain evidence="3">KKN 215</strain>
    </source>
</reference>
<dbReference type="Proteomes" id="UP000813824">
    <property type="component" value="Unassembled WGS sequence"/>
</dbReference>
<comment type="similarity">
    <text evidence="1">Belongs to the PITHD1 family.</text>
</comment>
<dbReference type="InterPro" id="IPR008979">
    <property type="entry name" value="Galactose-bd-like_sf"/>
</dbReference>
<evidence type="ECO:0000256" key="1">
    <source>
        <dbReference type="ARBA" id="ARBA00025788"/>
    </source>
</evidence>
<dbReference type="GO" id="GO:0005737">
    <property type="term" value="C:cytoplasm"/>
    <property type="evidence" value="ECO:0007669"/>
    <property type="project" value="UniProtKB-ARBA"/>
</dbReference>
<protein>
    <submittedName>
        <fullName evidence="3">DUF1000-domain-containing protein</fullName>
    </submittedName>
</protein>
<sequence>MAEEKNDSLLVHMDYTQTNCLNEATEGDNTLRSIIGSKKKNKNSNAYLLSDADEQLLLNINFNQTVRPRSIVIQTSESHIAQGPKRIKLFINRPAIGFEDVEDAEEPEAAQVIELTEEQVKSGKPIPLRFVRFQSVNILHIFVQSNFGDEDVTRIDAVDVLGSATSGGGAKDLSGLQAEEGH</sequence>
<organism evidence="3 4">
    <name type="scientific">Cristinia sonorae</name>
    <dbReference type="NCBI Taxonomy" id="1940300"/>
    <lineage>
        <taxon>Eukaryota</taxon>
        <taxon>Fungi</taxon>
        <taxon>Dikarya</taxon>
        <taxon>Basidiomycota</taxon>
        <taxon>Agaricomycotina</taxon>
        <taxon>Agaricomycetes</taxon>
        <taxon>Agaricomycetidae</taxon>
        <taxon>Agaricales</taxon>
        <taxon>Pleurotineae</taxon>
        <taxon>Stephanosporaceae</taxon>
        <taxon>Cristinia</taxon>
    </lineage>
</organism>